<dbReference type="Gene3D" id="3.40.50.300">
    <property type="entry name" value="P-loop containing nucleotide triphosphate hydrolases"/>
    <property type="match status" value="1"/>
</dbReference>
<evidence type="ECO:0000256" key="1">
    <source>
        <dbReference type="SAM" id="MobiDB-lite"/>
    </source>
</evidence>
<name>A0ABU3JHR9_9ACTN</name>
<organism evidence="2 3">
    <name type="scientific">Streptomyces thermocarboxydus</name>
    <dbReference type="NCBI Taxonomy" id="59299"/>
    <lineage>
        <taxon>Bacteria</taxon>
        <taxon>Bacillati</taxon>
        <taxon>Actinomycetota</taxon>
        <taxon>Actinomycetes</taxon>
        <taxon>Kitasatosporales</taxon>
        <taxon>Streptomycetaceae</taxon>
        <taxon>Streptomyces</taxon>
    </lineage>
</organism>
<dbReference type="Proteomes" id="UP001257895">
    <property type="component" value="Unassembled WGS sequence"/>
</dbReference>
<feature type="region of interest" description="Disordered" evidence="1">
    <location>
        <begin position="1446"/>
        <end position="1476"/>
    </location>
</feature>
<dbReference type="EMBL" id="JASKMB010000057">
    <property type="protein sequence ID" value="MDT6974612.1"/>
    <property type="molecule type" value="Genomic_DNA"/>
</dbReference>
<protein>
    <recommendedName>
        <fullName evidence="4">ATP-binding protein</fullName>
    </recommendedName>
</protein>
<feature type="region of interest" description="Disordered" evidence="1">
    <location>
        <begin position="1276"/>
        <end position="1310"/>
    </location>
</feature>
<comment type="caution">
    <text evidence="2">The sequence shown here is derived from an EMBL/GenBank/DDBJ whole genome shotgun (WGS) entry which is preliminary data.</text>
</comment>
<evidence type="ECO:0000313" key="3">
    <source>
        <dbReference type="Proteomes" id="UP001257895"/>
    </source>
</evidence>
<keyword evidence="3" id="KW-1185">Reference proteome</keyword>
<proteinExistence type="predicted"/>
<evidence type="ECO:0008006" key="4">
    <source>
        <dbReference type="Google" id="ProtNLM"/>
    </source>
</evidence>
<evidence type="ECO:0000313" key="2">
    <source>
        <dbReference type="EMBL" id="MDT6974612.1"/>
    </source>
</evidence>
<sequence length="1676" mass="184643">MTANDSRAHNWQSIREWDGSQHRAFEELCFQLRKPAPPGWETIKTAAPDGGVEWYDQAPDGSAAHGYQVKFVHSIEDLIPQAKKSAATVGENIANRKIVRLEFLTPFDLSDPTPVTPRGRPRTGARERWNKNVAQWKEKLPGLAHVDICYVGGGELLERLTRPGNEGRQWFFFERRALGSEWFREQVTLAEHLAESRYTPEHHVALPLAQVADACALPQEFLRQGVQRARDLQAAVETLLAEMTRWHSRYPAPDSSPAHQALSQWVHSWTLPLREGAQTLVHDLSAVSATSGFPAEQAAAVAEDMLERLGEFRELADRFAEELPETTEASAAPVAQPGRGGPVTAAQSVAALCEGTLARARSACARVEDLMQGAPAKAAQKRAWLLLGEAGQGKTHLLVDAARRAVDDGRPALVVFGQELSGHSTLSEIAQKRGLGPLPERDFLQAMDAAGAASGCRFLLIIDALNDSDDAGNWKSELLALQGHLAGYRHIALVVSCRSTFRSLVVPDRFDGPASVHSGFAGREMEGLESYLRGNPAALPNTPLLASVFTNPLFVKLYADSLSKSQHRGAAGSGGHPRDRSAVFDAYVDHRAETICSRLGLDPLDRPVHRAVDALASCMAAARLSVLPRDEARTLVDAYAPAATAWPDTMLGQLLAQGIVSNERTYKAAESIGIGIGFPYQAFGDDRVVRSVFAAHQDEIDSLREGRPLDADSPLRSWLRQAAPNYQEAASILLPEQAGTELIDLLACPPPPATDTAGPGRRADTQGYRLARSFLETLPLRSTRSVNERTITLLNETASRHGRTTDVLAAVLAVTAEPGHLLNADRLHRVLVRRPRPERDAWWGVETYAMLWDVTALHRLLRWAEQYPTPHALHPASRPARPRLGDRTRRLVTASGATDEEVVRLAATTLVWTLTSSNRFLRDRATKALVQLLLGHGDVLVSLLDRFLHEDGKKVDDPYLFERLVWVAYGVVARRGEGEEQRGLLGQVARRLVEYLYGDIASPAHASRNALLCDGATRIVTMAHGAGAITGEEAGAVRHPHACPEVGQAPAKEDLDALFPRRGQNESLWGSVRSSLSSLGDFADYEVRPAVHHFSMLPLASDYPRRPSWQRRDDPVVVDPTRIPAFAESLPESVRPALSTPAAVEQLLTGWKARQVLDQDQYALLQDCRVPPAVDERLADAQVDAEWAARWVLARVASLGWSPELFAEFDNSRNRMSGSRQSHKGERIGKKYQWMALHELVERLANHRHPHRTGEHDPAEYPGAARLSLLDIDPSLPPARHPFAGADDESGSNEADNATFAPAGPSHPLAPPVPALPDADGIDEWISHPGNLPDLDELGVRTDGQGREWVVLHEHATDDHDGRGWSATHGQAEQWHRVHSWIVSDDQFTSLLTWLEGRALTHRMMPDGPDRHSLLFADFPTVPGPWTDPEPDSWHVSTFQHEEYETAQGYPDASDDDDDDDLASPETALGPAADAETVDALAMWRKKREERQAESLVDLAEQWADSPVDDKDDWLEHVLAAQPQVRIDRATDPAGRPVTAIPTDQTYSWSAQSSDCSLDAPVSVTLLNDPLLRDSGLRRDPDRPCWYDADGHLQVQYLTWDRPSGTAYSLLASREWLEQLLQRIGHCLVQGMLGERQTVAAEHPFTWREFSQSAGHTAQGRRTSATAVTTLRKSLR</sequence>
<dbReference type="RefSeq" id="WP_346083106.1">
    <property type="nucleotide sequence ID" value="NZ_BAAAGV010000016.1"/>
</dbReference>
<accession>A0ABU3JHR9</accession>
<reference evidence="2 3" key="1">
    <citation type="submission" date="2023-05" db="EMBL/GenBank/DDBJ databases">
        <title>Streptomyces fuscus sp. nov., a brown-black pigment producing actinomyces isolated from dry sand of Sea duck farm.</title>
        <authorList>
            <person name="Xie J."/>
            <person name="Shen N."/>
        </authorList>
    </citation>
    <scope>NUCLEOTIDE SEQUENCE [LARGE SCALE GENOMIC DNA]</scope>
    <source>
        <strain evidence="2 3">CGMCC 4.1883</strain>
    </source>
</reference>
<feature type="compositionally biased region" description="Acidic residues" evidence="1">
    <location>
        <begin position="1453"/>
        <end position="1463"/>
    </location>
</feature>
<gene>
    <name evidence="2" type="ORF">QNO05_32815</name>
</gene>
<dbReference type="InterPro" id="IPR027417">
    <property type="entry name" value="P-loop_NTPase"/>
</dbReference>